<dbReference type="Proteomes" id="UP001234178">
    <property type="component" value="Unassembled WGS sequence"/>
</dbReference>
<sequence length="96" mass="10499">MLLTCSVIIGRSYMEIRQGRALTGRASPVSMRCAFPASTPIFPSLEKQPAYVISSPNVPHTSSLFSVSSSTPHGLIRGFVGQVGYWYANMFALHTY</sequence>
<dbReference type="EMBL" id="JAOYFB010000002">
    <property type="protein sequence ID" value="KAK4006172.1"/>
    <property type="molecule type" value="Genomic_DNA"/>
</dbReference>
<evidence type="ECO:0000313" key="2">
    <source>
        <dbReference type="Proteomes" id="UP001234178"/>
    </source>
</evidence>
<reference evidence="1 2" key="1">
    <citation type="journal article" date="2023" name="Nucleic Acids Res.">
        <title>The hologenome of Daphnia magna reveals possible DNA methylation and microbiome-mediated evolution of the host genome.</title>
        <authorList>
            <person name="Chaturvedi A."/>
            <person name="Li X."/>
            <person name="Dhandapani V."/>
            <person name="Marshall H."/>
            <person name="Kissane S."/>
            <person name="Cuenca-Cambronero M."/>
            <person name="Asole G."/>
            <person name="Calvet F."/>
            <person name="Ruiz-Romero M."/>
            <person name="Marangio P."/>
            <person name="Guigo R."/>
            <person name="Rago D."/>
            <person name="Mirbahai L."/>
            <person name="Eastwood N."/>
            <person name="Colbourne J.K."/>
            <person name="Zhou J."/>
            <person name="Mallon E."/>
            <person name="Orsini L."/>
        </authorList>
    </citation>
    <scope>NUCLEOTIDE SEQUENCE [LARGE SCALE GENOMIC DNA]</scope>
    <source>
        <strain evidence="1">LRV0_1</strain>
    </source>
</reference>
<comment type="caution">
    <text evidence="1">The sequence shown here is derived from an EMBL/GenBank/DDBJ whole genome shotgun (WGS) entry which is preliminary data.</text>
</comment>
<proteinExistence type="predicted"/>
<protein>
    <submittedName>
        <fullName evidence="1">Uncharacterized protein</fullName>
    </submittedName>
</protein>
<organism evidence="1 2">
    <name type="scientific">Daphnia magna</name>
    <dbReference type="NCBI Taxonomy" id="35525"/>
    <lineage>
        <taxon>Eukaryota</taxon>
        <taxon>Metazoa</taxon>
        <taxon>Ecdysozoa</taxon>
        <taxon>Arthropoda</taxon>
        <taxon>Crustacea</taxon>
        <taxon>Branchiopoda</taxon>
        <taxon>Diplostraca</taxon>
        <taxon>Cladocera</taxon>
        <taxon>Anomopoda</taxon>
        <taxon>Daphniidae</taxon>
        <taxon>Daphnia</taxon>
    </lineage>
</organism>
<gene>
    <name evidence="1" type="ORF">OUZ56_011327</name>
</gene>
<evidence type="ECO:0000313" key="1">
    <source>
        <dbReference type="EMBL" id="KAK4006172.1"/>
    </source>
</evidence>
<name>A0ABQ9YZV2_9CRUS</name>
<keyword evidence="2" id="KW-1185">Reference proteome</keyword>
<accession>A0ABQ9YZV2</accession>